<feature type="domain" description="Soluble ligand binding" evidence="4">
    <location>
        <begin position="107"/>
        <end position="157"/>
    </location>
</feature>
<feature type="domain" description="Polysaccharide export protein N-terminal" evidence="3">
    <location>
        <begin position="30"/>
        <end position="99"/>
    </location>
</feature>
<dbReference type="Pfam" id="PF02563">
    <property type="entry name" value="Poly_export"/>
    <property type="match status" value="1"/>
</dbReference>
<evidence type="ECO:0000259" key="4">
    <source>
        <dbReference type="Pfam" id="PF10531"/>
    </source>
</evidence>
<dbReference type="Pfam" id="PF10531">
    <property type="entry name" value="SLBB"/>
    <property type="match status" value="2"/>
</dbReference>
<feature type="region of interest" description="Disordered" evidence="2">
    <location>
        <begin position="1"/>
        <end position="29"/>
    </location>
</feature>
<gene>
    <name evidence="5" type="ORF">DEH80_08465</name>
</gene>
<keyword evidence="6" id="KW-1185">Reference proteome</keyword>
<dbReference type="PANTHER" id="PTHR33619">
    <property type="entry name" value="POLYSACCHARIDE EXPORT PROTEIN GFCE-RELATED"/>
    <property type="match status" value="1"/>
</dbReference>
<evidence type="ECO:0000313" key="5">
    <source>
        <dbReference type="EMBL" id="PWN56344.1"/>
    </source>
</evidence>
<feature type="domain" description="Soluble ligand binding" evidence="4">
    <location>
        <begin position="190"/>
        <end position="239"/>
    </location>
</feature>
<dbReference type="PANTHER" id="PTHR33619:SF3">
    <property type="entry name" value="POLYSACCHARIDE EXPORT PROTEIN GFCE-RELATED"/>
    <property type="match status" value="1"/>
</dbReference>
<dbReference type="InterPro" id="IPR049712">
    <property type="entry name" value="Poly_export"/>
</dbReference>
<comment type="caution">
    <text evidence="5">The sequence shown here is derived from an EMBL/GenBank/DDBJ whole genome shotgun (WGS) entry which is preliminary data.</text>
</comment>
<dbReference type="AlphaFoldDB" id="A0A363ULR9"/>
<reference evidence="5 6" key="1">
    <citation type="submission" date="2018-05" db="EMBL/GenBank/DDBJ databases">
        <title>Abyssibacter profundi OUC007T gen. nov., sp. nov, a marine bacterium isolated from seawater of the Mariana Trench.</title>
        <authorList>
            <person name="Zhou S."/>
        </authorList>
    </citation>
    <scope>NUCLEOTIDE SEQUENCE [LARGE SCALE GENOMIC DNA]</scope>
    <source>
        <strain evidence="5 6">OUC007</strain>
    </source>
</reference>
<keyword evidence="1" id="KW-0732">Signal</keyword>
<organism evidence="5 6">
    <name type="scientific">Abyssibacter profundi</name>
    <dbReference type="NCBI Taxonomy" id="2182787"/>
    <lineage>
        <taxon>Bacteria</taxon>
        <taxon>Pseudomonadati</taxon>
        <taxon>Pseudomonadota</taxon>
        <taxon>Gammaproteobacteria</taxon>
        <taxon>Chromatiales</taxon>
        <taxon>Oceanococcaceae</taxon>
        <taxon>Abyssibacter</taxon>
    </lineage>
</organism>
<name>A0A363ULR9_9GAMM</name>
<dbReference type="OrthoDB" id="9808421at2"/>
<proteinExistence type="predicted"/>
<keyword evidence="5" id="KW-0762">Sugar transport</keyword>
<keyword evidence="5" id="KW-0813">Transport</keyword>
<dbReference type="InterPro" id="IPR019554">
    <property type="entry name" value="Soluble_ligand-bd"/>
</dbReference>
<dbReference type="GO" id="GO:0015159">
    <property type="term" value="F:polysaccharide transmembrane transporter activity"/>
    <property type="evidence" value="ECO:0007669"/>
    <property type="project" value="InterPro"/>
</dbReference>
<evidence type="ECO:0000256" key="1">
    <source>
        <dbReference type="ARBA" id="ARBA00022729"/>
    </source>
</evidence>
<accession>A0A363ULR9</accession>
<dbReference type="Gene3D" id="3.10.560.10">
    <property type="entry name" value="Outer membrane lipoprotein wza domain like"/>
    <property type="match status" value="2"/>
</dbReference>
<dbReference type="Proteomes" id="UP000251800">
    <property type="component" value="Unassembled WGS sequence"/>
</dbReference>
<dbReference type="InterPro" id="IPR003715">
    <property type="entry name" value="Poly_export_N"/>
</dbReference>
<evidence type="ECO:0000256" key="2">
    <source>
        <dbReference type="SAM" id="MobiDB-lite"/>
    </source>
</evidence>
<evidence type="ECO:0000313" key="6">
    <source>
        <dbReference type="Proteomes" id="UP000251800"/>
    </source>
</evidence>
<protein>
    <submittedName>
        <fullName evidence="5">Sugar transporter</fullName>
    </submittedName>
</protein>
<evidence type="ECO:0000259" key="3">
    <source>
        <dbReference type="Pfam" id="PF02563"/>
    </source>
</evidence>
<dbReference type="EMBL" id="QEQK01000006">
    <property type="protein sequence ID" value="PWN56344.1"/>
    <property type="molecule type" value="Genomic_DNA"/>
</dbReference>
<sequence length="265" mass="28152">MPDPAPPSVPDRQPLSTLPGAALGGGNQGLGPGDAVRVTVFGQPDLETQTVVGDDGSITLPLVDRVVVGGLSPQAAGNRIADAYAEGEYLKNPQVNLTVEAIRSRQISVLGAVASPGRFPLESETSVLDALAMAGGITEQGARTVTLVRRQAGGAQQRYNLRLDELLSGTGAIGFNVAGGDTIYVPEAQKFYIYGEVRRPDAYPLHEPITVMQAISVGGGLTERGSETRVQLRRSDEQGRTRTRSVDLTDFVQPDDVIFVKERLF</sequence>